<protein>
    <submittedName>
        <fullName evidence="2">Uncharacterized protein</fullName>
    </submittedName>
</protein>
<feature type="compositionally biased region" description="Basic residues" evidence="1">
    <location>
        <begin position="90"/>
        <end position="102"/>
    </location>
</feature>
<proteinExistence type="predicted"/>
<gene>
    <name evidence="2" type="ORF">GALMADRAFT_143166</name>
</gene>
<dbReference type="OrthoDB" id="2976199at2759"/>
<feature type="compositionally biased region" description="Polar residues" evidence="1">
    <location>
        <begin position="80"/>
        <end position="89"/>
    </location>
</feature>
<dbReference type="Proteomes" id="UP000027222">
    <property type="component" value="Unassembled WGS sequence"/>
</dbReference>
<name>A0A067SX99_GALM3</name>
<evidence type="ECO:0000313" key="3">
    <source>
        <dbReference type="Proteomes" id="UP000027222"/>
    </source>
</evidence>
<evidence type="ECO:0000313" key="2">
    <source>
        <dbReference type="EMBL" id="KDR72319.1"/>
    </source>
</evidence>
<feature type="compositionally biased region" description="Polar residues" evidence="1">
    <location>
        <begin position="105"/>
        <end position="118"/>
    </location>
</feature>
<keyword evidence="3" id="KW-1185">Reference proteome</keyword>
<feature type="region of interest" description="Disordered" evidence="1">
    <location>
        <begin position="32"/>
        <end position="65"/>
    </location>
</feature>
<accession>A0A067SX99</accession>
<feature type="region of interest" description="Disordered" evidence="1">
    <location>
        <begin position="79"/>
        <end position="118"/>
    </location>
</feature>
<dbReference type="HOGENOM" id="CLU_069654_0_0_1"/>
<feature type="compositionally biased region" description="Pro residues" evidence="1">
    <location>
        <begin position="53"/>
        <end position="62"/>
    </location>
</feature>
<sequence>MTEYDYSPGARERYLVKQAQIADWVNQTQQHEPANPFMSIPGEHTPSETYNPPLQPYQPTPQYPYQIPQLQPAFYATPQGLVSPTYSSSSKRHRQRHNHQHGSGHYTSGSKSQVRPSPQTATFALPMNTGPYAPMPQRSASTPPSLTVLNSNGMVVPVAMSSSQSYFGYPAQQHQFYQPQLLGYPAPYLTSPPVMNQSYSPSSSHTHSRPSSSRHSSRSRDYSYQPQANYAAATLQSPSYGQVYQPSSNQPVVIPMGAGGYVIVPAGQSVQFANEPKYSDSEYQHYQPDYHSDSESDRGRSSFFGGLSLKGLRTSLKGRSRKSKGRSAH</sequence>
<dbReference type="AlphaFoldDB" id="A0A067SX99"/>
<dbReference type="EMBL" id="KL142389">
    <property type="protein sequence ID" value="KDR72319.1"/>
    <property type="molecule type" value="Genomic_DNA"/>
</dbReference>
<organism evidence="2 3">
    <name type="scientific">Galerina marginata (strain CBS 339.88)</name>
    <dbReference type="NCBI Taxonomy" id="685588"/>
    <lineage>
        <taxon>Eukaryota</taxon>
        <taxon>Fungi</taxon>
        <taxon>Dikarya</taxon>
        <taxon>Basidiomycota</taxon>
        <taxon>Agaricomycotina</taxon>
        <taxon>Agaricomycetes</taxon>
        <taxon>Agaricomycetidae</taxon>
        <taxon>Agaricales</taxon>
        <taxon>Agaricineae</taxon>
        <taxon>Strophariaceae</taxon>
        <taxon>Galerina</taxon>
    </lineage>
</organism>
<feature type="region of interest" description="Disordered" evidence="1">
    <location>
        <begin position="193"/>
        <end position="224"/>
    </location>
</feature>
<feature type="compositionally biased region" description="Basic and acidic residues" evidence="1">
    <location>
        <begin position="277"/>
        <end position="300"/>
    </location>
</feature>
<evidence type="ECO:0000256" key="1">
    <source>
        <dbReference type="SAM" id="MobiDB-lite"/>
    </source>
</evidence>
<reference evidence="3" key="1">
    <citation type="journal article" date="2014" name="Proc. Natl. Acad. Sci. U.S.A.">
        <title>Extensive sampling of basidiomycete genomes demonstrates inadequacy of the white-rot/brown-rot paradigm for wood decay fungi.</title>
        <authorList>
            <person name="Riley R."/>
            <person name="Salamov A.A."/>
            <person name="Brown D.W."/>
            <person name="Nagy L.G."/>
            <person name="Floudas D."/>
            <person name="Held B.W."/>
            <person name="Levasseur A."/>
            <person name="Lombard V."/>
            <person name="Morin E."/>
            <person name="Otillar R."/>
            <person name="Lindquist E.A."/>
            <person name="Sun H."/>
            <person name="LaButti K.M."/>
            <person name="Schmutz J."/>
            <person name="Jabbour D."/>
            <person name="Luo H."/>
            <person name="Baker S.E."/>
            <person name="Pisabarro A.G."/>
            <person name="Walton J.D."/>
            <person name="Blanchette R.A."/>
            <person name="Henrissat B."/>
            <person name="Martin F."/>
            <person name="Cullen D."/>
            <person name="Hibbett D.S."/>
            <person name="Grigoriev I.V."/>
        </authorList>
    </citation>
    <scope>NUCLEOTIDE SEQUENCE [LARGE SCALE GENOMIC DNA]</scope>
    <source>
        <strain evidence="3">CBS 339.88</strain>
    </source>
</reference>
<feature type="region of interest" description="Disordered" evidence="1">
    <location>
        <begin position="276"/>
        <end position="306"/>
    </location>
</feature>
<feature type="compositionally biased region" description="Low complexity" evidence="1">
    <location>
        <begin position="198"/>
        <end position="214"/>
    </location>
</feature>
<dbReference type="STRING" id="685588.A0A067SX99"/>